<gene>
    <name evidence="1" type="ORF">CYMTET_43273</name>
</gene>
<name>A0AAE0C4D9_9CHLO</name>
<dbReference type="EMBL" id="LGRX02029133">
    <property type="protein sequence ID" value="KAK3247215.1"/>
    <property type="molecule type" value="Genomic_DNA"/>
</dbReference>
<dbReference type="AlphaFoldDB" id="A0AAE0C4D9"/>
<comment type="caution">
    <text evidence="1">The sequence shown here is derived from an EMBL/GenBank/DDBJ whole genome shotgun (WGS) entry which is preliminary data.</text>
</comment>
<keyword evidence="2" id="KW-1185">Reference proteome</keyword>
<organism evidence="1 2">
    <name type="scientific">Cymbomonas tetramitiformis</name>
    <dbReference type="NCBI Taxonomy" id="36881"/>
    <lineage>
        <taxon>Eukaryota</taxon>
        <taxon>Viridiplantae</taxon>
        <taxon>Chlorophyta</taxon>
        <taxon>Pyramimonadophyceae</taxon>
        <taxon>Pyramimonadales</taxon>
        <taxon>Pyramimonadaceae</taxon>
        <taxon>Cymbomonas</taxon>
    </lineage>
</organism>
<reference evidence="1 2" key="1">
    <citation type="journal article" date="2015" name="Genome Biol. Evol.">
        <title>Comparative Genomics of a Bacterivorous Green Alga Reveals Evolutionary Causalities and Consequences of Phago-Mixotrophic Mode of Nutrition.</title>
        <authorList>
            <person name="Burns J.A."/>
            <person name="Paasch A."/>
            <person name="Narechania A."/>
            <person name="Kim E."/>
        </authorList>
    </citation>
    <scope>NUCLEOTIDE SEQUENCE [LARGE SCALE GENOMIC DNA]</scope>
    <source>
        <strain evidence="1 2">PLY_AMNH</strain>
    </source>
</reference>
<sequence length="94" mass="9732">MATEPKQQVVLRHGGASATVSGVPAGYAAQVSLPAEEFPGGVDLVPLRHPVPSTALGAPFSAVACSFEQSDTAFAELEEKSERSANRGVIRGLR</sequence>
<accession>A0AAE0C4D9</accession>
<protein>
    <submittedName>
        <fullName evidence="1">Uncharacterized protein</fullName>
    </submittedName>
</protein>
<evidence type="ECO:0000313" key="2">
    <source>
        <dbReference type="Proteomes" id="UP001190700"/>
    </source>
</evidence>
<proteinExistence type="predicted"/>
<evidence type="ECO:0000313" key="1">
    <source>
        <dbReference type="EMBL" id="KAK3247215.1"/>
    </source>
</evidence>
<dbReference type="Proteomes" id="UP001190700">
    <property type="component" value="Unassembled WGS sequence"/>
</dbReference>